<dbReference type="Pfam" id="PF19744">
    <property type="entry name" value="DUF6232"/>
    <property type="match status" value="1"/>
</dbReference>
<protein>
    <submittedName>
        <fullName evidence="1">Uncharacterized protein</fullName>
    </submittedName>
</protein>
<organism evidence="1 2">
    <name type="scientific">Streptomyces vietnamensis</name>
    <dbReference type="NCBI Taxonomy" id="362257"/>
    <lineage>
        <taxon>Bacteria</taxon>
        <taxon>Bacillati</taxon>
        <taxon>Actinomycetota</taxon>
        <taxon>Actinomycetes</taxon>
        <taxon>Kitasatosporales</taxon>
        <taxon>Streptomycetaceae</taxon>
        <taxon>Streptomyces</taxon>
    </lineage>
</organism>
<evidence type="ECO:0000313" key="2">
    <source>
        <dbReference type="Proteomes" id="UP000031774"/>
    </source>
</evidence>
<name>A0A0B5IBP9_9ACTN</name>
<dbReference type="KEGG" id="svt:SVTN_29375"/>
<sequence length="154" mass="16454">MLWVGSAAFPLHNIARVEAYKEQLGAGEVLVQLLKWLFVAVLLYAGVNYASGGEAHIGDGNPVLLVLLVVLVGFAVKDLFQSKPVLAIDTTGGSTVIVTLPNMDQLQQIAGQIVNAIDNPAAEFATVVEQHNTTNHFGPVVNMHGGRKNRGISW</sequence>
<dbReference type="EMBL" id="CP010407">
    <property type="protein sequence ID" value="AJF67877.1"/>
    <property type="molecule type" value="Genomic_DNA"/>
</dbReference>
<dbReference type="HOGENOM" id="CLU_100233_0_0_11"/>
<keyword evidence="2" id="KW-1185">Reference proteome</keyword>
<reference evidence="1 2" key="1">
    <citation type="submission" date="2014-12" db="EMBL/GenBank/DDBJ databases">
        <title>Complete genome sequence of Streptomyces vietnamensis strain GIMV4.0001, a genetic manipulable producer of the benzoisochromanequinone antibiotic granaticin.</title>
        <authorList>
            <person name="Deng M.R."/>
            <person name="Guo J."/>
            <person name="Ma L.Y."/>
            <person name="Feng G.D."/>
            <person name="Mo C.Y."/>
            <person name="Zhu H.H."/>
        </authorList>
    </citation>
    <scope>NUCLEOTIDE SEQUENCE [LARGE SCALE GENOMIC DNA]</scope>
    <source>
        <strain evidence="2">GIMV4.0001</strain>
    </source>
</reference>
<dbReference type="InterPro" id="IPR045629">
    <property type="entry name" value="DUF6232"/>
</dbReference>
<gene>
    <name evidence="1" type="ORF">SVTN_29375</name>
</gene>
<evidence type="ECO:0000313" key="1">
    <source>
        <dbReference type="EMBL" id="AJF67877.1"/>
    </source>
</evidence>
<accession>A0A0B5IBP9</accession>
<dbReference type="AlphaFoldDB" id="A0A0B5IBP9"/>
<proteinExistence type="predicted"/>
<dbReference type="Proteomes" id="UP000031774">
    <property type="component" value="Chromosome"/>
</dbReference>